<dbReference type="Pfam" id="PF03097">
    <property type="entry name" value="BRO1"/>
    <property type="match status" value="2"/>
</dbReference>
<dbReference type="Gene3D" id="1.25.40.280">
    <property type="entry name" value="alix/aip1 like domains"/>
    <property type="match status" value="2"/>
</dbReference>
<dbReference type="PANTHER" id="PTHR23030:SF30">
    <property type="entry name" value="TYROSINE-PROTEIN PHOSPHATASE NON-RECEPTOR TYPE 23"/>
    <property type="match status" value="1"/>
</dbReference>
<evidence type="ECO:0000259" key="1">
    <source>
        <dbReference type="PROSITE" id="PS51180"/>
    </source>
</evidence>
<organism evidence="2 3">
    <name type="scientific">Dibothriocephalus latus</name>
    <name type="common">Fish tapeworm</name>
    <name type="synonym">Diphyllobothrium latum</name>
    <dbReference type="NCBI Taxonomy" id="60516"/>
    <lineage>
        <taxon>Eukaryota</taxon>
        <taxon>Metazoa</taxon>
        <taxon>Spiralia</taxon>
        <taxon>Lophotrochozoa</taxon>
        <taxon>Platyhelminthes</taxon>
        <taxon>Cestoda</taxon>
        <taxon>Eucestoda</taxon>
        <taxon>Diphyllobothriidea</taxon>
        <taxon>Diphyllobothriidae</taxon>
        <taxon>Dibothriocephalus</taxon>
    </lineage>
</organism>
<dbReference type="EMBL" id="UYRU01045998">
    <property type="protein sequence ID" value="VDN08895.1"/>
    <property type="molecule type" value="Genomic_DNA"/>
</dbReference>
<dbReference type="PANTHER" id="PTHR23030">
    <property type="entry name" value="PCD6 INTERACTING PROTEIN-RELATED"/>
    <property type="match status" value="1"/>
</dbReference>
<gene>
    <name evidence="2" type="ORF">DILT_LOCUS4726</name>
</gene>
<dbReference type="OrthoDB" id="10266451at2759"/>
<feature type="domain" description="BRO1" evidence="1">
    <location>
        <begin position="1"/>
        <end position="161"/>
    </location>
</feature>
<dbReference type="GO" id="GO:0043328">
    <property type="term" value="P:protein transport to vacuole involved in ubiquitin-dependent protein catabolic process via the multivesicular body sorting pathway"/>
    <property type="evidence" value="ECO:0007669"/>
    <property type="project" value="TreeGrafter"/>
</dbReference>
<dbReference type="InterPro" id="IPR004328">
    <property type="entry name" value="BRO1_dom"/>
</dbReference>
<sequence>MHGDLCRFYHSLMLSQAQECVTEKSMLDSRPPALTAKLTKFLAESYEYCCNQLNSQTLASILPEKFLRLLLRKASVSDKLVDNDAIYHERAPPLAELEAVKGANVVKPTPFNHTDPEVIGQDIFKDLLPLETLQASSMYSEVKAEFLRKILAEVEEKDVALGKGVVYNPRMAKVDASRCLCVCVTKVVRGEGQGGEVSRGYFQ</sequence>
<dbReference type="AlphaFoldDB" id="A0A3P7KVA2"/>
<evidence type="ECO:0000313" key="2">
    <source>
        <dbReference type="EMBL" id="VDN08895.1"/>
    </source>
</evidence>
<reference evidence="2 3" key="1">
    <citation type="submission" date="2018-11" db="EMBL/GenBank/DDBJ databases">
        <authorList>
            <consortium name="Pathogen Informatics"/>
        </authorList>
    </citation>
    <scope>NUCLEOTIDE SEQUENCE [LARGE SCALE GENOMIC DNA]</scope>
</reference>
<dbReference type="GO" id="GO:0005768">
    <property type="term" value="C:endosome"/>
    <property type="evidence" value="ECO:0007669"/>
    <property type="project" value="TreeGrafter"/>
</dbReference>
<accession>A0A3P7KVA2</accession>
<proteinExistence type="predicted"/>
<dbReference type="Gene3D" id="1.20.120.560">
    <property type="entry name" value="alix/aip1 in complex with the ypdl late domain"/>
    <property type="match status" value="1"/>
</dbReference>
<dbReference type="InterPro" id="IPR038499">
    <property type="entry name" value="BRO1_sf"/>
</dbReference>
<dbReference type="PROSITE" id="PS51180">
    <property type="entry name" value="BRO1"/>
    <property type="match status" value="1"/>
</dbReference>
<name>A0A3P7KVA2_DIBLA</name>
<keyword evidence="3" id="KW-1185">Reference proteome</keyword>
<protein>
    <recommendedName>
        <fullName evidence="1">BRO1 domain-containing protein</fullName>
    </recommendedName>
</protein>
<evidence type="ECO:0000313" key="3">
    <source>
        <dbReference type="Proteomes" id="UP000281553"/>
    </source>
</evidence>
<dbReference type="Proteomes" id="UP000281553">
    <property type="component" value="Unassembled WGS sequence"/>
</dbReference>